<geneLocation type="plasmid" evidence="1 2">
    <name>unnamed7</name>
</geneLocation>
<sequence>MSNVNKQKPFCTETGHVLVWGKAGNGKTAQSFNVLSDINTLRRAIADNPLLTDAIFENTKIILPTPKH</sequence>
<dbReference type="EMBL" id="CP094303">
    <property type="protein sequence ID" value="WHP85892.1"/>
    <property type="molecule type" value="Genomic_DNA"/>
</dbReference>
<gene>
    <name evidence="1" type="ORF">MQ095_19810</name>
</gene>
<organism evidence="1 2">
    <name type="scientific">Edwardsiella anguillarum</name>
    <dbReference type="NCBI Taxonomy" id="1821960"/>
    <lineage>
        <taxon>Bacteria</taxon>
        <taxon>Pseudomonadati</taxon>
        <taxon>Pseudomonadota</taxon>
        <taxon>Gammaproteobacteria</taxon>
        <taxon>Enterobacterales</taxon>
        <taxon>Hafniaceae</taxon>
        <taxon>Edwardsiella</taxon>
    </lineage>
</organism>
<proteinExistence type="predicted"/>
<keyword evidence="1" id="KW-0614">Plasmid</keyword>
<evidence type="ECO:0000313" key="2">
    <source>
        <dbReference type="Proteomes" id="UP001238370"/>
    </source>
</evidence>
<reference evidence="1 2" key="1">
    <citation type="submission" date="2022-03" db="EMBL/GenBank/DDBJ databases">
        <title>Survey of Intraspecific Variation of Edwardsiella anguillarum Isolates from Non-Anguillid Fish Host Originating from Varied Geographic Locations.</title>
        <authorList>
            <person name="Armwood A.R."/>
            <person name="Woodyard E."/>
            <person name="Waldbieser G.C."/>
            <person name="Camus A.C."/>
            <person name="Divya D."/>
            <person name="Tekedar H."/>
            <person name="Soto E."/>
            <person name="Stein C."/>
            <person name="Ucko M."/>
            <person name="Ware C."/>
            <person name="Griffin M.J."/>
        </authorList>
    </citation>
    <scope>NUCLEOTIDE SEQUENCE [LARGE SCALE GENOMIC DNA]</scope>
    <source>
        <strain evidence="1 2">R18-35-2</strain>
        <plasmid evidence="1 2">unnamed7</plasmid>
    </source>
</reference>
<accession>A0ABY8SJJ9</accession>
<dbReference type="RefSeq" id="WP_283292390.1">
    <property type="nucleotide sequence ID" value="NZ_CP094303.1"/>
</dbReference>
<keyword evidence="2" id="KW-1185">Reference proteome</keyword>
<evidence type="ECO:0000313" key="1">
    <source>
        <dbReference type="EMBL" id="WHP85892.1"/>
    </source>
</evidence>
<protein>
    <submittedName>
        <fullName evidence="1">Uncharacterized protein</fullName>
    </submittedName>
</protein>
<name>A0ABY8SJJ9_9GAMM</name>
<dbReference type="Proteomes" id="UP001238370">
    <property type="component" value="Plasmid unnamed7"/>
</dbReference>